<evidence type="ECO:0008006" key="4">
    <source>
        <dbReference type="Google" id="ProtNLM"/>
    </source>
</evidence>
<feature type="compositionally biased region" description="Basic and acidic residues" evidence="1">
    <location>
        <begin position="183"/>
        <end position="192"/>
    </location>
</feature>
<reference evidence="3" key="1">
    <citation type="journal article" date="2014" name="Proc. Natl. Acad. Sci. U.S.A.">
        <title>Extensive sampling of basidiomycete genomes demonstrates inadequacy of the white-rot/brown-rot paradigm for wood decay fungi.</title>
        <authorList>
            <person name="Riley R."/>
            <person name="Salamov A.A."/>
            <person name="Brown D.W."/>
            <person name="Nagy L.G."/>
            <person name="Floudas D."/>
            <person name="Held B.W."/>
            <person name="Levasseur A."/>
            <person name="Lombard V."/>
            <person name="Morin E."/>
            <person name="Otillar R."/>
            <person name="Lindquist E.A."/>
            <person name="Sun H."/>
            <person name="LaButti K.M."/>
            <person name="Schmutz J."/>
            <person name="Jabbour D."/>
            <person name="Luo H."/>
            <person name="Baker S.E."/>
            <person name="Pisabarro A.G."/>
            <person name="Walton J.D."/>
            <person name="Blanchette R.A."/>
            <person name="Henrissat B."/>
            <person name="Martin F."/>
            <person name="Cullen D."/>
            <person name="Hibbett D.S."/>
            <person name="Grigoriev I.V."/>
        </authorList>
    </citation>
    <scope>NUCLEOTIDE SEQUENCE [LARGE SCALE GENOMIC DNA]</scope>
    <source>
        <strain evidence="3">FD-172 SS1</strain>
    </source>
</reference>
<feature type="region of interest" description="Disordered" evidence="1">
    <location>
        <begin position="171"/>
        <end position="285"/>
    </location>
</feature>
<dbReference type="InParanoid" id="A0A067M5B4"/>
<gene>
    <name evidence="2" type="ORF">BOTBODRAFT_39363</name>
</gene>
<accession>A0A067M5B4</accession>
<evidence type="ECO:0000313" key="3">
    <source>
        <dbReference type="Proteomes" id="UP000027195"/>
    </source>
</evidence>
<feature type="compositionally biased region" description="Acidic residues" evidence="1">
    <location>
        <begin position="234"/>
        <end position="247"/>
    </location>
</feature>
<dbReference type="HOGENOM" id="CLU_976567_0_0_1"/>
<dbReference type="EMBL" id="KL198124">
    <property type="protein sequence ID" value="KDQ06761.1"/>
    <property type="molecule type" value="Genomic_DNA"/>
</dbReference>
<dbReference type="Proteomes" id="UP000027195">
    <property type="component" value="Unassembled WGS sequence"/>
</dbReference>
<protein>
    <recommendedName>
        <fullName evidence="4">Fungal-type protein kinase domain-containing protein</fullName>
    </recommendedName>
</protein>
<dbReference type="AlphaFoldDB" id="A0A067M5B4"/>
<sequence length="285" mass="32024">MPQLEGDALAAYKSAHDDDAYREYNDKFPEIALKDFPEPPPPLVHRAFHDAESTFWVMCWFLARAMPANSHDQPNPDDRFYASFCKAMLTHQIGDGAADTRGDLRFRKATHWGRIFHPQLQFLLRMLSTIDCYLVGERAYRTEPGLAEDHAYEAMQRALLTEIVRLRDASEDERVSLKGQRPISKEVRESKQAKLTSYHFSSTSSLSDSGKRTQELENEGGPSKRTRRDVLAVAEEDESDDDDDDDVVVVGNGEGETGVSAAQEEQQNPSAHSAADIPPEEIQAL</sequence>
<proteinExistence type="predicted"/>
<keyword evidence="3" id="KW-1185">Reference proteome</keyword>
<dbReference type="STRING" id="930990.A0A067M5B4"/>
<organism evidence="2 3">
    <name type="scientific">Botryobasidium botryosum (strain FD-172 SS1)</name>
    <dbReference type="NCBI Taxonomy" id="930990"/>
    <lineage>
        <taxon>Eukaryota</taxon>
        <taxon>Fungi</taxon>
        <taxon>Dikarya</taxon>
        <taxon>Basidiomycota</taxon>
        <taxon>Agaricomycotina</taxon>
        <taxon>Agaricomycetes</taxon>
        <taxon>Cantharellales</taxon>
        <taxon>Botryobasidiaceae</taxon>
        <taxon>Botryobasidium</taxon>
    </lineage>
</organism>
<name>A0A067M5B4_BOTB1</name>
<dbReference type="OrthoDB" id="5569250at2759"/>
<feature type="compositionally biased region" description="Low complexity" evidence="1">
    <location>
        <begin position="197"/>
        <end position="208"/>
    </location>
</feature>
<evidence type="ECO:0000256" key="1">
    <source>
        <dbReference type="SAM" id="MobiDB-lite"/>
    </source>
</evidence>
<evidence type="ECO:0000313" key="2">
    <source>
        <dbReference type="EMBL" id="KDQ06761.1"/>
    </source>
</evidence>